<evidence type="ECO:0000313" key="3">
    <source>
        <dbReference type="Proteomes" id="UP001610432"/>
    </source>
</evidence>
<proteinExistence type="predicted"/>
<accession>A0ABR4M0F2</accession>
<organism evidence="2 3">
    <name type="scientific">Aspergillus lucknowensis</name>
    <dbReference type="NCBI Taxonomy" id="176173"/>
    <lineage>
        <taxon>Eukaryota</taxon>
        <taxon>Fungi</taxon>
        <taxon>Dikarya</taxon>
        <taxon>Ascomycota</taxon>
        <taxon>Pezizomycotina</taxon>
        <taxon>Eurotiomycetes</taxon>
        <taxon>Eurotiomycetidae</taxon>
        <taxon>Eurotiales</taxon>
        <taxon>Aspergillaceae</taxon>
        <taxon>Aspergillus</taxon>
        <taxon>Aspergillus subgen. Nidulantes</taxon>
    </lineage>
</organism>
<dbReference type="EMBL" id="JBFXLQ010000008">
    <property type="protein sequence ID" value="KAL2869894.1"/>
    <property type="molecule type" value="Genomic_DNA"/>
</dbReference>
<dbReference type="RefSeq" id="XP_070888873.1">
    <property type="nucleotide sequence ID" value="XM_071028512.1"/>
</dbReference>
<evidence type="ECO:0000313" key="2">
    <source>
        <dbReference type="EMBL" id="KAL2869894.1"/>
    </source>
</evidence>
<reference evidence="2 3" key="1">
    <citation type="submission" date="2024-07" db="EMBL/GenBank/DDBJ databases">
        <title>Section-level genome sequencing and comparative genomics of Aspergillus sections Usti and Cavernicolus.</title>
        <authorList>
            <consortium name="Lawrence Berkeley National Laboratory"/>
            <person name="Nybo J.L."/>
            <person name="Vesth T.C."/>
            <person name="Theobald S."/>
            <person name="Frisvad J.C."/>
            <person name="Larsen T.O."/>
            <person name="Kjaerboelling I."/>
            <person name="Rothschild-Mancinelli K."/>
            <person name="Lyhne E.K."/>
            <person name="Kogle M.E."/>
            <person name="Barry K."/>
            <person name="Clum A."/>
            <person name="Na H."/>
            <person name="Ledsgaard L."/>
            <person name="Lin J."/>
            <person name="Lipzen A."/>
            <person name="Kuo A."/>
            <person name="Riley R."/>
            <person name="Mondo S."/>
            <person name="Labutti K."/>
            <person name="Haridas S."/>
            <person name="Pangalinan J."/>
            <person name="Salamov A.A."/>
            <person name="Simmons B.A."/>
            <person name="Magnuson J.K."/>
            <person name="Chen J."/>
            <person name="Drula E."/>
            <person name="Henrissat B."/>
            <person name="Wiebenga A."/>
            <person name="Lubbers R.J."/>
            <person name="Gomes A.C."/>
            <person name="Macurrencykelacurrency M.R."/>
            <person name="Stajich J."/>
            <person name="Grigoriev I.V."/>
            <person name="Mortensen U.H."/>
            <person name="De Vries R.P."/>
            <person name="Baker S.E."/>
            <person name="Andersen M.R."/>
        </authorList>
    </citation>
    <scope>NUCLEOTIDE SEQUENCE [LARGE SCALE GENOMIC DNA]</scope>
    <source>
        <strain evidence="2 3">CBS 449.75</strain>
    </source>
</reference>
<evidence type="ECO:0000256" key="1">
    <source>
        <dbReference type="SAM" id="MobiDB-lite"/>
    </source>
</evidence>
<gene>
    <name evidence="2" type="ORF">BJX67DRAFT_347249</name>
</gene>
<sequence length="93" mass="9905">MMNAVSIVSVAARCDASMIVSGTHGRASVEHSKHLLLCEGGRQPCRSPARRLVSRNPQLGGSSARLWLQRPSWPKASSPSLDTEKAGYFGGSV</sequence>
<dbReference type="GeneID" id="98143584"/>
<comment type="caution">
    <text evidence="2">The sequence shown here is derived from an EMBL/GenBank/DDBJ whole genome shotgun (WGS) entry which is preliminary data.</text>
</comment>
<keyword evidence="3" id="KW-1185">Reference proteome</keyword>
<name>A0ABR4M0F2_9EURO</name>
<feature type="region of interest" description="Disordered" evidence="1">
    <location>
        <begin position="72"/>
        <end position="93"/>
    </location>
</feature>
<dbReference type="Proteomes" id="UP001610432">
    <property type="component" value="Unassembled WGS sequence"/>
</dbReference>
<protein>
    <submittedName>
        <fullName evidence="2">Uncharacterized protein</fullName>
    </submittedName>
</protein>